<dbReference type="Pfam" id="PF00474">
    <property type="entry name" value="SSF"/>
    <property type="match status" value="1"/>
</dbReference>
<feature type="transmembrane region" description="Helical" evidence="7">
    <location>
        <begin position="181"/>
        <end position="203"/>
    </location>
</feature>
<feature type="transmembrane region" description="Helical" evidence="7">
    <location>
        <begin position="116"/>
        <end position="136"/>
    </location>
</feature>
<dbReference type="EMBL" id="LRRQ01000180">
    <property type="protein sequence ID" value="OAM87169.1"/>
    <property type="molecule type" value="Genomic_DNA"/>
</dbReference>
<keyword evidence="4 7" id="KW-1133">Transmembrane helix</keyword>
<evidence type="ECO:0000256" key="5">
    <source>
        <dbReference type="ARBA" id="ARBA00023136"/>
    </source>
</evidence>
<name>A0A178IDM7_9BACT</name>
<dbReference type="InterPro" id="IPR001734">
    <property type="entry name" value="Na/solute_symporter"/>
</dbReference>
<evidence type="ECO:0000256" key="1">
    <source>
        <dbReference type="ARBA" id="ARBA00004141"/>
    </source>
</evidence>
<dbReference type="STRING" id="1184151.AW736_25010"/>
<dbReference type="OrthoDB" id="9814523at2"/>
<dbReference type="AlphaFoldDB" id="A0A178IDM7"/>
<feature type="transmembrane region" description="Helical" evidence="7">
    <location>
        <begin position="419"/>
        <end position="435"/>
    </location>
</feature>
<dbReference type="InterPro" id="IPR038377">
    <property type="entry name" value="Na/Glc_symporter_sf"/>
</dbReference>
<comment type="caution">
    <text evidence="8">The sequence shown here is derived from an EMBL/GenBank/DDBJ whole genome shotgun (WGS) entry which is preliminary data.</text>
</comment>
<feature type="transmembrane region" description="Helical" evidence="7">
    <location>
        <begin position="156"/>
        <end position="174"/>
    </location>
</feature>
<accession>A0A178IDM7</accession>
<evidence type="ECO:0000313" key="9">
    <source>
        <dbReference type="Proteomes" id="UP000078486"/>
    </source>
</evidence>
<proteinExistence type="inferred from homology"/>
<comment type="similarity">
    <text evidence="2 6">Belongs to the sodium:solute symporter (SSF) (TC 2.A.21) family.</text>
</comment>
<feature type="transmembrane region" description="Helical" evidence="7">
    <location>
        <begin position="535"/>
        <end position="555"/>
    </location>
</feature>
<feature type="transmembrane region" description="Helical" evidence="7">
    <location>
        <begin position="6"/>
        <end position="23"/>
    </location>
</feature>
<evidence type="ECO:0000256" key="7">
    <source>
        <dbReference type="SAM" id="Phobius"/>
    </source>
</evidence>
<feature type="transmembrane region" description="Helical" evidence="7">
    <location>
        <begin position="273"/>
        <end position="298"/>
    </location>
</feature>
<dbReference type="PROSITE" id="PS50283">
    <property type="entry name" value="NA_SOLUT_SYMP_3"/>
    <property type="match status" value="1"/>
</dbReference>
<sequence>MTTLDWIIIGVYFCLIAGIVWRSSLKQKSTEDYFLAGRHIGWFVVGCSLFASNIGSEHIVGLAGSGANNGMAQAHWELHAWIMILFAWVFVPFYHRAGVFTMPEFLERRFNTKTRWVLSIVSLVAYVFTKVAVTVYAGALVFQTLLPDTFGSPENAFWIGALATVVLTGIYTVLGGMRAVVYTEVAQTFVLLLGSFIISWVGLRALGGWDELVAAVKPNADRFALWRPNTDANFPWLGVMIASPVIGIWYWCTDQYIVQRALAAKSLRDARRGAIWGGFLKLWPVFIFLIPGMIGYALHQKGLIHIPLKHDGSGELLGDAVFATMVQALLPVGVRGLVVAGLLSALMSSLASLFNSCATLFTVDIYNKLFPGASETKQVRVGRFATVVVVVCGIIWIPIMKKISEGNTGLYDYLQNVQSFLAPPITAVFLLGLFSRRINARGALAGLVVGFVLGMAKLTVQTLAKSGALGDDGVLYSIGQYNGYYFSGLLFLFSIVLVIAVSLLAPPPPAAQIAGLTYGSTTPEQRAENRASWNWVDVAGSLAVIGIVLGVYAYFTCWLA</sequence>
<evidence type="ECO:0000256" key="4">
    <source>
        <dbReference type="ARBA" id="ARBA00022989"/>
    </source>
</evidence>
<dbReference type="InterPro" id="IPR018212">
    <property type="entry name" value="Na/solute_symporter_CS"/>
</dbReference>
<keyword evidence="9" id="KW-1185">Reference proteome</keyword>
<evidence type="ECO:0000313" key="8">
    <source>
        <dbReference type="EMBL" id="OAM87169.1"/>
    </source>
</evidence>
<dbReference type="PANTHER" id="PTHR11819:SF195">
    <property type="entry name" value="SODIUM_GLUCOSE COTRANSPORTER 4"/>
    <property type="match status" value="1"/>
</dbReference>
<evidence type="ECO:0000256" key="6">
    <source>
        <dbReference type="RuleBase" id="RU362091"/>
    </source>
</evidence>
<dbReference type="PROSITE" id="PS00457">
    <property type="entry name" value="NA_SOLUT_SYMP_2"/>
    <property type="match status" value="1"/>
</dbReference>
<dbReference type="CDD" id="cd10329">
    <property type="entry name" value="SLC5sbd_SGLT1-like"/>
    <property type="match status" value="1"/>
</dbReference>
<organism evidence="8 9">
    <name type="scientific">Termitidicoccus mucosus</name>
    <dbReference type="NCBI Taxonomy" id="1184151"/>
    <lineage>
        <taxon>Bacteria</taxon>
        <taxon>Pseudomonadati</taxon>
        <taxon>Verrucomicrobiota</taxon>
        <taxon>Opitutia</taxon>
        <taxon>Opitutales</taxon>
        <taxon>Opitutaceae</taxon>
        <taxon>Termitidicoccus</taxon>
    </lineage>
</organism>
<dbReference type="NCBIfam" id="TIGR00813">
    <property type="entry name" value="sss"/>
    <property type="match status" value="1"/>
</dbReference>
<evidence type="ECO:0000256" key="2">
    <source>
        <dbReference type="ARBA" id="ARBA00006434"/>
    </source>
</evidence>
<comment type="subcellular location">
    <subcellularLocation>
        <location evidence="1">Membrane</location>
        <topology evidence="1">Multi-pass membrane protein</topology>
    </subcellularLocation>
</comment>
<dbReference type="Gene3D" id="1.20.1730.10">
    <property type="entry name" value="Sodium/glucose cotransporter"/>
    <property type="match status" value="1"/>
</dbReference>
<keyword evidence="3 7" id="KW-0812">Transmembrane</keyword>
<dbReference type="RefSeq" id="WP_068773000.1">
    <property type="nucleotide sequence ID" value="NZ_CP109796.1"/>
</dbReference>
<feature type="transmembrane region" description="Helical" evidence="7">
    <location>
        <begin position="234"/>
        <end position="252"/>
    </location>
</feature>
<reference evidence="8 9" key="1">
    <citation type="submission" date="2016-01" db="EMBL/GenBank/DDBJ databases">
        <title>High potential of lignocellulose degradation of a new Verrucomicrobia species.</title>
        <authorList>
            <person name="Wang Y."/>
            <person name="Shi Y."/>
            <person name="Qiu Z."/>
            <person name="Liu S."/>
            <person name="Yang H."/>
        </authorList>
    </citation>
    <scope>NUCLEOTIDE SEQUENCE [LARGE SCALE GENOMIC DNA]</scope>
    <source>
        <strain evidence="8 9">TSB47</strain>
    </source>
</reference>
<dbReference type="GO" id="GO:0005412">
    <property type="term" value="F:D-glucose:sodium symporter activity"/>
    <property type="evidence" value="ECO:0007669"/>
    <property type="project" value="TreeGrafter"/>
</dbReference>
<feature type="transmembrane region" description="Helical" evidence="7">
    <location>
        <begin position="442"/>
        <end position="464"/>
    </location>
</feature>
<gene>
    <name evidence="8" type="ORF">AW736_25010</name>
</gene>
<feature type="transmembrane region" description="Helical" evidence="7">
    <location>
        <begin position="484"/>
        <end position="505"/>
    </location>
</feature>
<feature type="transmembrane region" description="Helical" evidence="7">
    <location>
        <begin position="337"/>
        <end position="361"/>
    </location>
</feature>
<protein>
    <submittedName>
        <fullName evidence="8">Na+/glucose cotransporter</fullName>
    </submittedName>
</protein>
<dbReference type="GO" id="GO:0005886">
    <property type="term" value="C:plasma membrane"/>
    <property type="evidence" value="ECO:0007669"/>
    <property type="project" value="TreeGrafter"/>
</dbReference>
<feature type="transmembrane region" description="Helical" evidence="7">
    <location>
        <begin position="76"/>
        <end position="95"/>
    </location>
</feature>
<evidence type="ECO:0000256" key="3">
    <source>
        <dbReference type="ARBA" id="ARBA00022692"/>
    </source>
</evidence>
<feature type="transmembrane region" description="Helical" evidence="7">
    <location>
        <begin position="381"/>
        <end position="399"/>
    </location>
</feature>
<keyword evidence="5 7" id="KW-0472">Membrane</keyword>
<feature type="transmembrane region" description="Helical" evidence="7">
    <location>
        <begin position="35"/>
        <end position="56"/>
    </location>
</feature>
<dbReference type="PANTHER" id="PTHR11819">
    <property type="entry name" value="SOLUTE CARRIER FAMILY 5"/>
    <property type="match status" value="1"/>
</dbReference>
<dbReference type="Proteomes" id="UP000078486">
    <property type="component" value="Unassembled WGS sequence"/>
</dbReference>